<dbReference type="Proteomes" id="UP000319342">
    <property type="component" value="Chromosome"/>
</dbReference>
<protein>
    <submittedName>
        <fullName evidence="1">Uncharacterized protein</fullName>
    </submittedName>
</protein>
<name>A0A518CUQ6_9BACT</name>
<evidence type="ECO:0000313" key="1">
    <source>
        <dbReference type="EMBL" id="QDU82960.1"/>
    </source>
</evidence>
<reference evidence="1 2" key="1">
    <citation type="submission" date="2019-02" db="EMBL/GenBank/DDBJ databases">
        <title>Deep-cultivation of Planctomycetes and their phenomic and genomic characterization uncovers novel biology.</title>
        <authorList>
            <person name="Wiegand S."/>
            <person name="Jogler M."/>
            <person name="Boedeker C."/>
            <person name="Pinto D."/>
            <person name="Vollmers J."/>
            <person name="Rivas-Marin E."/>
            <person name="Kohn T."/>
            <person name="Peeters S.H."/>
            <person name="Heuer A."/>
            <person name="Rast P."/>
            <person name="Oberbeckmann S."/>
            <person name="Bunk B."/>
            <person name="Jeske O."/>
            <person name="Meyerdierks A."/>
            <person name="Storesund J.E."/>
            <person name="Kallscheuer N."/>
            <person name="Luecker S."/>
            <person name="Lage O.M."/>
            <person name="Pohl T."/>
            <person name="Merkel B.J."/>
            <person name="Hornburger P."/>
            <person name="Mueller R.-W."/>
            <person name="Bruemmer F."/>
            <person name="Labrenz M."/>
            <person name="Spormann A.M."/>
            <person name="Op den Camp H."/>
            <person name="Overmann J."/>
            <person name="Amann R."/>
            <person name="Jetten M.S.M."/>
            <person name="Mascher T."/>
            <person name="Medema M.H."/>
            <person name="Devos D.P."/>
            <person name="Kaster A.-K."/>
            <person name="Ovreas L."/>
            <person name="Rohde M."/>
            <person name="Galperin M.Y."/>
            <person name="Jogler C."/>
        </authorList>
    </citation>
    <scope>NUCLEOTIDE SEQUENCE [LARGE SCALE GENOMIC DNA]</scope>
    <source>
        <strain evidence="1 2">Pla163</strain>
    </source>
</reference>
<gene>
    <name evidence="1" type="ORF">Pla163_00550</name>
</gene>
<organism evidence="1 2">
    <name type="scientific">Rohdeia mirabilis</name>
    <dbReference type="NCBI Taxonomy" id="2528008"/>
    <lineage>
        <taxon>Bacteria</taxon>
        <taxon>Pseudomonadati</taxon>
        <taxon>Planctomycetota</taxon>
        <taxon>Planctomycetia</taxon>
        <taxon>Planctomycetia incertae sedis</taxon>
        <taxon>Rohdeia</taxon>
    </lineage>
</organism>
<dbReference type="EMBL" id="CP036290">
    <property type="protein sequence ID" value="QDU82960.1"/>
    <property type="molecule type" value="Genomic_DNA"/>
</dbReference>
<keyword evidence="2" id="KW-1185">Reference proteome</keyword>
<accession>A0A518CUQ6</accession>
<dbReference type="AlphaFoldDB" id="A0A518CUQ6"/>
<sequence>MAGVKIVDVTETKPDFVPRCPHCREELPEVFRVVEAKKHMFTHGHGYGYACPHCEANLDFADKS</sequence>
<evidence type="ECO:0000313" key="2">
    <source>
        <dbReference type="Proteomes" id="UP000319342"/>
    </source>
</evidence>
<proteinExistence type="predicted"/>